<dbReference type="GO" id="GO:0030261">
    <property type="term" value="P:chromosome condensation"/>
    <property type="evidence" value="ECO:0007669"/>
    <property type="project" value="InterPro"/>
</dbReference>
<reference evidence="3" key="1">
    <citation type="journal article" date="2013" name="Science">
        <title>The Amborella genome and the evolution of flowering plants.</title>
        <authorList>
            <consortium name="Amborella Genome Project"/>
        </authorList>
    </citation>
    <scope>NUCLEOTIDE SEQUENCE [LARGE SCALE GENOMIC DNA]</scope>
</reference>
<protein>
    <recommendedName>
        <fullName evidence="1">Condensin II complex subunit H2 N-terminal domain-containing protein</fullName>
    </recommendedName>
</protein>
<organism evidence="2 3">
    <name type="scientific">Amborella trichopoda</name>
    <dbReference type="NCBI Taxonomy" id="13333"/>
    <lineage>
        <taxon>Eukaryota</taxon>
        <taxon>Viridiplantae</taxon>
        <taxon>Streptophyta</taxon>
        <taxon>Embryophyta</taxon>
        <taxon>Tracheophyta</taxon>
        <taxon>Spermatophyta</taxon>
        <taxon>Magnoliopsida</taxon>
        <taxon>Amborellales</taxon>
        <taxon>Amborellaceae</taxon>
        <taxon>Amborella</taxon>
    </lineage>
</organism>
<dbReference type="PANTHER" id="PTHR14324:SF3">
    <property type="entry name" value="CONDENSIN-2 COMPLEX SUBUNIT H2"/>
    <property type="match status" value="1"/>
</dbReference>
<gene>
    <name evidence="2" type="ORF">AMTR_s00337p00012400</name>
</gene>
<dbReference type="InterPro" id="IPR031739">
    <property type="entry name" value="Ncaph2"/>
</dbReference>
<evidence type="ECO:0000259" key="1">
    <source>
        <dbReference type="Pfam" id="PF06278"/>
    </source>
</evidence>
<accession>W1P7Z2</accession>
<dbReference type="eggNOG" id="KOG2359">
    <property type="taxonomic scope" value="Eukaryota"/>
</dbReference>
<dbReference type="Gramene" id="ERN03696">
    <property type="protein sequence ID" value="ERN03696"/>
    <property type="gene ID" value="AMTR_s00337p00012400"/>
</dbReference>
<dbReference type="STRING" id="13333.W1P7Z2"/>
<dbReference type="EMBL" id="KI394338">
    <property type="protein sequence ID" value="ERN03696.1"/>
    <property type="molecule type" value="Genomic_DNA"/>
</dbReference>
<dbReference type="AlphaFoldDB" id="W1P7Z2"/>
<dbReference type="HOGENOM" id="CLU_2416267_0_0_1"/>
<dbReference type="PANTHER" id="PTHR14324">
    <property type="entry name" value="CONDENSIN-2 COMPLEX SUBUNIT H2"/>
    <property type="match status" value="1"/>
</dbReference>
<dbReference type="Proteomes" id="UP000017836">
    <property type="component" value="Unassembled WGS sequence"/>
</dbReference>
<feature type="domain" description="Condensin II complex subunit H2 N-terminal" evidence="1">
    <location>
        <begin position="5"/>
        <end position="86"/>
    </location>
</feature>
<sequence>MWQNNLKNICSRSVNGHVPINSAEAALLLQGSIQSYIRKVEYLYSLVLHVYSLDLHTLEFITQKRQDQQEKSSIHLDGSDADAIVDDGVAKR</sequence>
<dbReference type="Pfam" id="PF06278">
    <property type="entry name" value="CNDH2_N"/>
    <property type="match status" value="1"/>
</dbReference>
<dbReference type="InterPro" id="IPR009378">
    <property type="entry name" value="H2_N"/>
</dbReference>
<keyword evidence="3" id="KW-1185">Reference proteome</keyword>
<evidence type="ECO:0000313" key="2">
    <source>
        <dbReference type="EMBL" id="ERN03696.1"/>
    </source>
</evidence>
<name>W1P7Z2_AMBTC</name>
<evidence type="ECO:0000313" key="3">
    <source>
        <dbReference type="Proteomes" id="UP000017836"/>
    </source>
</evidence>
<proteinExistence type="predicted"/>